<dbReference type="PROSITE" id="PS50931">
    <property type="entry name" value="HTH_LYSR"/>
    <property type="match status" value="1"/>
</dbReference>
<dbReference type="GO" id="GO:0003677">
    <property type="term" value="F:DNA binding"/>
    <property type="evidence" value="ECO:0007669"/>
    <property type="project" value="UniProtKB-KW"/>
</dbReference>
<organism evidence="6 7">
    <name type="scientific">Novosphingobium flavum</name>
    <dbReference type="NCBI Taxonomy" id="1778672"/>
    <lineage>
        <taxon>Bacteria</taxon>
        <taxon>Pseudomonadati</taxon>
        <taxon>Pseudomonadota</taxon>
        <taxon>Alphaproteobacteria</taxon>
        <taxon>Sphingomonadales</taxon>
        <taxon>Sphingomonadaceae</taxon>
        <taxon>Novosphingobium</taxon>
    </lineage>
</organism>
<gene>
    <name evidence="6" type="ORF">H7F51_01775</name>
</gene>
<dbReference type="PANTHER" id="PTHR30419:SF8">
    <property type="entry name" value="NITROGEN ASSIMILATION TRANSCRIPTIONAL ACTIVATOR-RELATED"/>
    <property type="match status" value="1"/>
</dbReference>
<evidence type="ECO:0000313" key="6">
    <source>
        <dbReference type="EMBL" id="MBC2664241.1"/>
    </source>
</evidence>
<feature type="domain" description="HTH lysR-type" evidence="5">
    <location>
        <begin position="13"/>
        <end position="70"/>
    </location>
</feature>
<dbReference type="EMBL" id="JACLAW010000001">
    <property type="protein sequence ID" value="MBC2664241.1"/>
    <property type="molecule type" value="Genomic_DNA"/>
</dbReference>
<keyword evidence="3" id="KW-0238">DNA-binding</keyword>
<dbReference type="Pfam" id="PF00126">
    <property type="entry name" value="HTH_1"/>
    <property type="match status" value="1"/>
</dbReference>
<dbReference type="InterPro" id="IPR005119">
    <property type="entry name" value="LysR_subst-bd"/>
</dbReference>
<dbReference type="GO" id="GO:0003700">
    <property type="term" value="F:DNA-binding transcription factor activity"/>
    <property type="evidence" value="ECO:0007669"/>
    <property type="project" value="InterPro"/>
</dbReference>
<dbReference type="InterPro" id="IPR036390">
    <property type="entry name" value="WH_DNA-bd_sf"/>
</dbReference>
<dbReference type="SUPFAM" id="SSF46785">
    <property type="entry name" value="Winged helix' DNA-binding domain"/>
    <property type="match status" value="1"/>
</dbReference>
<dbReference type="SUPFAM" id="SSF53850">
    <property type="entry name" value="Periplasmic binding protein-like II"/>
    <property type="match status" value="1"/>
</dbReference>
<dbReference type="InterPro" id="IPR000847">
    <property type="entry name" value="LysR_HTH_N"/>
</dbReference>
<evidence type="ECO:0000256" key="2">
    <source>
        <dbReference type="ARBA" id="ARBA00023015"/>
    </source>
</evidence>
<dbReference type="InterPro" id="IPR036388">
    <property type="entry name" value="WH-like_DNA-bd_sf"/>
</dbReference>
<dbReference type="Gene3D" id="3.40.190.290">
    <property type="match status" value="1"/>
</dbReference>
<comment type="similarity">
    <text evidence="1">Belongs to the LysR transcriptional regulatory family.</text>
</comment>
<dbReference type="InterPro" id="IPR050950">
    <property type="entry name" value="HTH-type_LysR_regulators"/>
</dbReference>
<sequence length="314" mass="34789">MATPLDWYLLRNLKARQLRLLVSLDDMGNLKKVAEATHVTLPAVSKALAELEKGLDLELFTRTPQGLRPTAYGQCLIRYARTMLIELQQARDELKALSSGSGGKVNIGVYAASTSVLMPRAICLLKQRSPTTNVLITEGTTSTLLPQLWEAKLDLVVGRLPILSPSSGLEEKWLLEEQLKLVVRQGHPLSHRPQLEWTDLQDYPWVLPPMASQMREPVERALIRNGLDLEKNYIETSSVQLTRSYLHQTDAIAAMANAAAFDPSSSLSVLPLDLPAMPRGAGVLWNRNRAPSPATKLMLDCLDDAATKLRAREI</sequence>
<dbReference type="RefSeq" id="WP_185662477.1">
    <property type="nucleotide sequence ID" value="NZ_JACLAW010000001.1"/>
</dbReference>
<evidence type="ECO:0000313" key="7">
    <source>
        <dbReference type="Proteomes" id="UP000566813"/>
    </source>
</evidence>
<dbReference type="Pfam" id="PF03466">
    <property type="entry name" value="LysR_substrate"/>
    <property type="match status" value="1"/>
</dbReference>
<keyword evidence="7" id="KW-1185">Reference proteome</keyword>
<keyword evidence="2" id="KW-0805">Transcription regulation</keyword>
<dbReference type="Gene3D" id="1.10.10.10">
    <property type="entry name" value="Winged helix-like DNA-binding domain superfamily/Winged helix DNA-binding domain"/>
    <property type="match status" value="1"/>
</dbReference>
<evidence type="ECO:0000259" key="5">
    <source>
        <dbReference type="PROSITE" id="PS50931"/>
    </source>
</evidence>
<dbReference type="GO" id="GO:0005829">
    <property type="term" value="C:cytosol"/>
    <property type="evidence" value="ECO:0007669"/>
    <property type="project" value="TreeGrafter"/>
</dbReference>
<accession>A0A7X1KK74</accession>
<dbReference type="PANTHER" id="PTHR30419">
    <property type="entry name" value="HTH-TYPE TRANSCRIPTIONAL REGULATOR YBHD"/>
    <property type="match status" value="1"/>
</dbReference>
<dbReference type="AlphaFoldDB" id="A0A7X1KK74"/>
<evidence type="ECO:0000256" key="3">
    <source>
        <dbReference type="ARBA" id="ARBA00023125"/>
    </source>
</evidence>
<dbReference type="Proteomes" id="UP000566813">
    <property type="component" value="Unassembled WGS sequence"/>
</dbReference>
<name>A0A7X1KK74_9SPHN</name>
<evidence type="ECO:0000256" key="1">
    <source>
        <dbReference type="ARBA" id="ARBA00009437"/>
    </source>
</evidence>
<comment type="caution">
    <text evidence="6">The sequence shown here is derived from an EMBL/GenBank/DDBJ whole genome shotgun (WGS) entry which is preliminary data.</text>
</comment>
<evidence type="ECO:0000256" key="4">
    <source>
        <dbReference type="ARBA" id="ARBA00023163"/>
    </source>
</evidence>
<proteinExistence type="inferred from homology"/>
<protein>
    <submittedName>
        <fullName evidence="6">LysR family transcriptional regulator</fullName>
    </submittedName>
</protein>
<reference evidence="6 7" key="1">
    <citation type="submission" date="2020-08" db="EMBL/GenBank/DDBJ databases">
        <title>The genome sequence of type strain Novosphingobium flavum NBRC 111647.</title>
        <authorList>
            <person name="Liu Y."/>
        </authorList>
    </citation>
    <scope>NUCLEOTIDE SEQUENCE [LARGE SCALE GENOMIC DNA]</scope>
    <source>
        <strain evidence="6 7">NBRC 111647</strain>
    </source>
</reference>
<keyword evidence="4" id="KW-0804">Transcription</keyword>